<feature type="transmembrane region" description="Helical" evidence="8">
    <location>
        <begin position="286"/>
        <end position="308"/>
    </location>
</feature>
<evidence type="ECO:0000313" key="12">
    <source>
        <dbReference type="Proteomes" id="UP000199397"/>
    </source>
</evidence>
<dbReference type="InterPro" id="IPR001516">
    <property type="entry name" value="Proton_antipo_N"/>
</dbReference>
<feature type="transmembrane region" description="Helical" evidence="8">
    <location>
        <begin position="469"/>
        <end position="490"/>
    </location>
</feature>
<dbReference type="RefSeq" id="WP_093066180.1">
    <property type="nucleotide sequence ID" value="NZ_FNQP01000005.1"/>
</dbReference>
<feature type="domain" description="NADH:quinone oxidoreductase/Mrp antiporter transmembrane" evidence="9">
    <location>
        <begin position="138"/>
        <end position="431"/>
    </location>
</feature>
<keyword evidence="5 8" id="KW-1133">Transmembrane helix</keyword>
<dbReference type="Pfam" id="PF00662">
    <property type="entry name" value="Proton_antipo_N"/>
    <property type="match status" value="1"/>
</dbReference>
<sequence length="507" mass="55019">MNELLNVLTEALGKNLPLWIVLSSFSVGLVIFFVQESSHRLRTTLNLLAAVVKLALVGVLLWGVYHGQVYEVRWVIAPNLELLLHADALSMLFVTLSALLWLVTTVYAIGYLEHSPHRSRFFGFFSLCVSATVGLALAGNLVTFVMFYEFLTLATYPLVAHKGSDEARKAARLYLAYTFTGGLLLLVAVVWLKSIAGPLTFVQGGILDTLPAETHSALRWIFLLMIVGLGVKAALVPLHGWLPKAMVAPAPVSALLHAVAVVKAGAFGIVRVVYDVYGVEFADVLGVLVPLGIVAAFTIVYGSTLALFQDELKKRLAYSTVSQVSYIVLGTAILGPLATVGGIVHLVHQGLMKITLFFAAGNYAETLGIHRVSQMNGVGKRMPLTTLAFTLGALGMIGIPPMAGFISKWYLGLGALEAGVLLWVMPVLIASSLLNAAYFLPILYRAWFLPADSWPDEHIQAQRWETHGMLLWPPVITASLALLAGLFASLPFSPLEWAQLITAREYK</sequence>
<feature type="transmembrane region" description="Helical" evidence="8">
    <location>
        <begin position="324"/>
        <end position="348"/>
    </location>
</feature>
<feature type="transmembrane region" description="Helical" evidence="8">
    <location>
        <begin position="16"/>
        <end position="34"/>
    </location>
</feature>
<evidence type="ECO:0000259" key="9">
    <source>
        <dbReference type="Pfam" id="PF00361"/>
    </source>
</evidence>
<accession>A0A1H3Z7U1</accession>
<feature type="domain" description="NADH-Ubiquinone oxidoreductase (complex I) chain 5 N-terminal" evidence="10">
    <location>
        <begin position="79"/>
        <end position="122"/>
    </location>
</feature>
<feature type="transmembrane region" description="Helical" evidence="8">
    <location>
        <begin position="423"/>
        <end position="448"/>
    </location>
</feature>
<feature type="transmembrane region" description="Helical" evidence="8">
    <location>
        <begin position="46"/>
        <end position="65"/>
    </location>
</feature>
<evidence type="ECO:0000256" key="1">
    <source>
        <dbReference type="ARBA" id="ARBA00004651"/>
    </source>
</evidence>
<reference evidence="11 12" key="1">
    <citation type="submission" date="2016-10" db="EMBL/GenBank/DDBJ databases">
        <authorList>
            <person name="de Groot N.N."/>
        </authorList>
    </citation>
    <scope>NUCLEOTIDE SEQUENCE [LARGE SCALE GENOMIC DNA]</scope>
    <source>
        <strain evidence="11 12">DSM 21228</strain>
    </source>
</reference>
<proteinExistence type="inferred from homology"/>
<keyword evidence="3" id="KW-1003">Cell membrane</keyword>
<feature type="transmembrane region" description="Helical" evidence="8">
    <location>
        <begin position="254"/>
        <end position="274"/>
    </location>
</feature>
<feature type="transmembrane region" description="Helical" evidence="8">
    <location>
        <begin position="88"/>
        <end position="109"/>
    </location>
</feature>
<feature type="transmembrane region" description="Helical" evidence="8">
    <location>
        <begin position="173"/>
        <end position="192"/>
    </location>
</feature>
<keyword evidence="6 8" id="KW-0472">Membrane</keyword>
<evidence type="ECO:0000256" key="7">
    <source>
        <dbReference type="RuleBase" id="RU000320"/>
    </source>
</evidence>
<evidence type="ECO:0000259" key="10">
    <source>
        <dbReference type="Pfam" id="PF00662"/>
    </source>
</evidence>
<dbReference type="InterPro" id="IPR001750">
    <property type="entry name" value="ND/Mrp_TM"/>
</dbReference>
<protein>
    <submittedName>
        <fullName evidence="11">Multicomponent Na+:H+ antiporter subunit D</fullName>
    </submittedName>
</protein>
<evidence type="ECO:0000256" key="3">
    <source>
        <dbReference type="ARBA" id="ARBA00022475"/>
    </source>
</evidence>
<evidence type="ECO:0000256" key="2">
    <source>
        <dbReference type="ARBA" id="ARBA00005346"/>
    </source>
</evidence>
<keyword evidence="12" id="KW-1185">Reference proteome</keyword>
<dbReference type="PRINTS" id="PR01434">
    <property type="entry name" value="NADHDHGNASE5"/>
</dbReference>
<feature type="transmembrane region" description="Helical" evidence="8">
    <location>
        <begin position="121"/>
        <end position="138"/>
    </location>
</feature>
<dbReference type="OrthoDB" id="9811798at2"/>
<feature type="transmembrane region" description="Helical" evidence="8">
    <location>
        <begin position="220"/>
        <end position="242"/>
    </location>
</feature>
<evidence type="ECO:0000313" key="11">
    <source>
        <dbReference type="EMBL" id="SEA19725.1"/>
    </source>
</evidence>
<name>A0A1H3Z7U1_9GAMM</name>
<dbReference type="STRING" id="525918.SAMN05660964_01085"/>
<dbReference type="InterPro" id="IPR050586">
    <property type="entry name" value="CPA3_Na-H_Antiporter_D"/>
</dbReference>
<dbReference type="EMBL" id="FNQP01000005">
    <property type="protein sequence ID" value="SEA19725.1"/>
    <property type="molecule type" value="Genomic_DNA"/>
</dbReference>
<dbReference type="GO" id="GO:0005886">
    <property type="term" value="C:plasma membrane"/>
    <property type="evidence" value="ECO:0007669"/>
    <property type="project" value="UniProtKB-SubCell"/>
</dbReference>
<keyword evidence="4 7" id="KW-0812">Transmembrane</keyword>
<dbReference type="Proteomes" id="UP000199397">
    <property type="component" value="Unassembled WGS sequence"/>
</dbReference>
<dbReference type="AlphaFoldDB" id="A0A1H3Z7U1"/>
<dbReference type="Pfam" id="PF00361">
    <property type="entry name" value="Proton_antipo_M"/>
    <property type="match status" value="1"/>
</dbReference>
<organism evidence="11 12">
    <name type="scientific">Thiothrix caldifontis</name>
    <dbReference type="NCBI Taxonomy" id="525918"/>
    <lineage>
        <taxon>Bacteria</taxon>
        <taxon>Pseudomonadati</taxon>
        <taxon>Pseudomonadota</taxon>
        <taxon>Gammaproteobacteria</taxon>
        <taxon>Thiotrichales</taxon>
        <taxon>Thiotrichaceae</taxon>
        <taxon>Thiothrix</taxon>
    </lineage>
</organism>
<dbReference type="PANTHER" id="PTHR42703">
    <property type="entry name" value="NADH DEHYDROGENASE"/>
    <property type="match status" value="1"/>
</dbReference>
<feature type="transmembrane region" description="Helical" evidence="8">
    <location>
        <begin position="384"/>
        <end position="403"/>
    </location>
</feature>
<evidence type="ECO:0000256" key="5">
    <source>
        <dbReference type="ARBA" id="ARBA00022989"/>
    </source>
</evidence>
<comment type="similarity">
    <text evidence="2">Belongs to the CPA3 antiporters (TC 2.A.63) subunit D family.</text>
</comment>
<evidence type="ECO:0000256" key="8">
    <source>
        <dbReference type="SAM" id="Phobius"/>
    </source>
</evidence>
<evidence type="ECO:0000256" key="4">
    <source>
        <dbReference type="ARBA" id="ARBA00022692"/>
    </source>
</evidence>
<comment type="subcellular location">
    <subcellularLocation>
        <location evidence="1">Cell membrane</location>
        <topology evidence="1">Multi-pass membrane protein</topology>
    </subcellularLocation>
    <subcellularLocation>
        <location evidence="7">Membrane</location>
        <topology evidence="7">Multi-pass membrane protein</topology>
    </subcellularLocation>
</comment>
<evidence type="ECO:0000256" key="6">
    <source>
        <dbReference type="ARBA" id="ARBA00023136"/>
    </source>
</evidence>
<dbReference type="PANTHER" id="PTHR42703:SF1">
    <property type="entry name" value="NA(+)_H(+) ANTIPORTER SUBUNIT D1"/>
    <property type="match status" value="1"/>
</dbReference>
<gene>
    <name evidence="11" type="ORF">SAMN05660964_01085</name>
</gene>